<keyword evidence="2" id="KW-1185">Reference proteome</keyword>
<proteinExistence type="predicted"/>
<sequence length="191" mass="20424">MPLIQLATFSASEEFASSQDIFKESVNLIKGAEGYKGSFYGLQVEDKKIGYFISVWESSEHRQKLVKASYADITEKLKPAVGGQFETVHANVSCDPNAALSSPVVAVGILTLKAGGSADKLRSLLEELGERADTVTGARPPCIRGQSIEDKSKFLVAIGWDSLEVSVGLHPLSVVRGSCPADTHATDQGRV</sequence>
<name>A0AAD6Z126_9AGAR</name>
<gene>
    <name evidence="1" type="ORF">DFH08DRAFT_722458</name>
</gene>
<dbReference type="EMBL" id="JARIHO010000109">
    <property type="protein sequence ID" value="KAJ7302952.1"/>
    <property type="molecule type" value="Genomic_DNA"/>
</dbReference>
<evidence type="ECO:0000313" key="2">
    <source>
        <dbReference type="Proteomes" id="UP001218218"/>
    </source>
</evidence>
<dbReference type="AlphaFoldDB" id="A0AAD6Z126"/>
<comment type="caution">
    <text evidence="1">The sequence shown here is derived from an EMBL/GenBank/DDBJ whole genome shotgun (WGS) entry which is preliminary data.</text>
</comment>
<protein>
    <recommendedName>
        <fullName evidence="3">ABM domain-containing protein</fullName>
    </recommendedName>
</protein>
<organism evidence="1 2">
    <name type="scientific">Mycena albidolilacea</name>
    <dbReference type="NCBI Taxonomy" id="1033008"/>
    <lineage>
        <taxon>Eukaryota</taxon>
        <taxon>Fungi</taxon>
        <taxon>Dikarya</taxon>
        <taxon>Basidiomycota</taxon>
        <taxon>Agaricomycotina</taxon>
        <taxon>Agaricomycetes</taxon>
        <taxon>Agaricomycetidae</taxon>
        <taxon>Agaricales</taxon>
        <taxon>Marasmiineae</taxon>
        <taxon>Mycenaceae</taxon>
        <taxon>Mycena</taxon>
    </lineage>
</organism>
<dbReference type="Gene3D" id="3.30.70.100">
    <property type="match status" value="1"/>
</dbReference>
<dbReference type="Proteomes" id="UP001218218">
    <property type="component" value="Unassembled WGS sequence"/>
</dbReference>
<reference evidence="1" key="1">
    <citation type="submission" date="2023-03" db="EMBL/GenBank/DDBJ databases">
        <title>Massive genome expansion in bonnet fungi (Mycena s.s.) driven by repeated elements and novel gene families across ecological guilds.</title>
        <authorList>
            <consortium name="Lawrence Berkeley National Laboratory"/>
            <person name="Harder C.B."/>
            <person name="Miyauchi S."/>
            <person name="Viragh M."/>
            <person name="Kuo A."/>
            <person name="Thoen E."/>
            <person name="Andreopoulos B."/>
            <person name="Lu D."/>
            <person name="Skrede I."/>
            <person name="Drula E."/>
            <person name="Henrissat B."/>
            <person name="Morin E."/>
            <person name="Kohler A."/>
            <person name="Barry K."/>
            <person name="LaButti K."/>
            <person name="Morin E."/>
            <person name="Salamov A."/>
            <person name="Lipzen A."/>
            <person name="Mereny Z."/>
            <person name="Hegedus B."/>
            <person name="Baldrian P."/>
            <person name="Stursova M."/>
            <person name="Weitz H."/>
            <person name="Taylor A."/>
            <person name="Grigoriev I.V."/>
            <person name="Nagy L.G."/>
            <person name="Martin F."/>
            <person name="Kauserud H."/>
        </authorList>
    </citation>
    <scope>NUCLEOTIDE SEQUENCE</scope>
    <source>
        <strain evidence="1">CBHHK002</strain>
    </source>
</reference>
<evidence type="ECO:0000313" key="1">
    <source>
        <dbReference type="EMBL" id="KAJ7302952.1"/>
    </source>
</evidence>
<accession>A0AAD6Z126</accession>
<evidence type="ECO:0008006" key="3">
    <source>
        <dbReference type="Google" id="ProtNLM"/>
    </source>
</evidence>